<dbReference type="RefSeq" id="WP_234033739.1">
    <property type="nucleotide sequence ID" value="NZ_WTYF01000002.1"/>
</dbReference>
<gene>
    <name evidence="1" type="ORF">GRI42_00090</name>
</gene>
<dbReference type="EMBL" id="WTYF01000002">
    <property type="protein sequence ID" value="MXO49703.1"/>
    <property type="molecule type" value="Genomic_DNA"/>
</dbReference>
<dbReference type="PANTHER" id="PTHR47473">
    <property type="entry name" value="BTA1P"/>
    <property type="match status" value="1"/>
</dbReference>
<name>A0A844XX68_9SPHN</name>
<proteinExistence type="predicted"/>
<dbReference type="GO" id="GO:0008757">
    <property type="term" value="F:S-adenosylmethionine-dependent methyltransferase activity"/>
    <property type="evidence" value="ECO:0007669"/>
    <property type="project" value="InterPro"/>
</dbReference>
<evidence type="ECO:0000313" key="2">
    <source>
        <dbReference type="Proteomes" id="UP000444185"/>
    </source>
</evidence>
<dbReference type="PANTHER" id="PTHR47473:SF1">
    <property type="entry name" value="METHYLTRANSFERASE DOMAIN-CONTAINING PROTEIN"/>
    <property type="match status" value="1"/>
</dbReference>
<evidence type="ECO:0000313" key="1">
    <source>
        <dbReference type="EMBL" id="MXO49703.1"/>
    </source>
</evidence>
<dbReference type="InterPro" id="IPR029063">
    <property type="entry name" value="SAM-dependent_MTases_sf"/>
</dbReference>
<sequence length="348" mass="39374">MFAQSWEDPECDRKALRIRSGDDVVAITSGGDNVLDLLLDDPARIVAVDINPAQAYLFELKRAAFVHLDYPGLIRLLGVDGTSNSFEKYRIVRDTISLSARNFFDARESWFEAGLLTQGGFERYFAILRRIIALAVGSKTMSRLFELEPGQQPAFYEEQWDGWRWRALMRIGCSKALLGNRLDPTWFADSEAADFGRHFTGLAQHVLTRLPARENYFLSQILLGRYSGNSMPTYLQEENFATIRERINRVQVVTAGIEDGLRALADNSIDAFALSNVFEYSPVDVFEVAKDEIVRVAKPGARIAHRNLLAPRRFGQDYRFNVDPELSDVLRASDRGFIYSHFEAGSLA</sequence>
<protein>
    <submittedName>
        <fullName evidence="1">DUF3419 family protein</fullName>
    </submittedName>
</protein>
<keyword evidence="2" id="KW-1185">Reference proteome</keyword>
<dbReference type="AlphaFoldDB" id="A0A844XX68"/>
<dbReference type="Pfam" id="PF11899">
    <property type="entry name" value="DUF3419"/>
    <property type="match status" value="1"/>
</dbReference>
<dbReference type="Proteomes" id="UP000444185">
    <property type="component" value="Unassembled WGS sequence"/>
</dbReference>
<dbReference type="SUPFAM" id="SSF53335">
    <property type="entry name" value="S-adenosyl-L-methionine-dependent methyltransferases"/>
    <property type="match status" value="1"/>
</dbReference>
<dbReference type="InterPro" id="IPR021829">
    <property type="entry name" value="DUF3419"/>
</dbReference>
<accession>A0A844XX68</accession>
<organism evidence="1 2">
    <name type="scientific">Qipengyuania gaetbuli</name>
    <dbReference type="NCBI Taxonomy" id="266952"/>
    <lineage>
        <taxon>Bacteria</taxon>
        <taxon>Pseudomonadati</taxon>
        <taxon>Pseudomonadota</taxon>
        <taxon>Alphaproteobacteria</taxon>
        <taxon>Sphingomonadales</taxon>
        <taxon>Erythrobacteraceae</taxon>
        <taxon>Qipengyuania</taxon>
    </lineage>
</organism>
<reference evidence="1 2" key="1">
    <citation type="submission" date="2019-12" db="EMBL/GenBank/DDBJ databases">
        <title>Genomic-based taxomic classification of the family Erythrobacteraceae.</title>
        <authorList>
            <person name="Xu L."/>
        </authorList>
    </citation>
    <scope>NUCLEOTIDE SEQUENCE [LARGE SCALE GENOMIC DNA]</scope>
    <source>
        <strain evidence="1 2">DSM 16225</strain>
    </source>
</reference>
<comment type="caution">
    <text evidence="1">The sequence shown here is derived from an EMBL/GenBank/DDBJ whole genome shotgun (WGS) entry which is preliminary data.</text>
</comment>